<dbReference type="Proteomes" id="UP000282184">
    <property type="component" value="Unassembled WGS sequence"/>
</dbReference>
<comment type="caution">
    <text evidence="4">The sequence shown here is derived from an EMBL/GenBank/DDBJ whole genome shotgun (WGS) entry which is preliminary data.</text>
</comment>
<dbReference type="CDD" id="cd24098">
    <property type="entry name" value="ASKHA_NBD_TobZ_N"/>
    <property type="match status" value="1"/>
</dbReference>
<feature type="domain" description="Carbamoyltransferase" evidence="2">
    <location>
        <begin position="6"/>
        <end position="347"/>
    </location>
</feature>
<keyword evidence="4" id="KW-0808">Transferase</keyword>
<dbReference type="InterPro" id="IPR003696">
    <property type="entry name" value="Carbtransf_dom"/>
</dbReference>
<dbReference type="GO" id="GO:0016740">
    <property type="term" value="F:transferase activity"/>
    <property type="evidence" value="ECO:0007669"/>
    <property type="project" value="UniProtKB-KW"/>
</dbReference>
<dbReference type="PANTHER" id="PTHR34847">
    <property type="entry name" value="NODULATION PROTEIN U"/>
    <property type="match status" value="1"/>
</dbReference>
<gene>
    <name evidence="4" type="ORF">EJV47_13300</name>
</gene>
<dbReference type="InterPro" id="IPR031730">
    <property type="entry name" value="Carbam_trans_C"/>
</dbReference>
<evidence type="ECO:0000259" key="3">
    <source>
        <dbReference type="Pfam" id="PF16861"/>
    </source>
</evidence>
<name>A0A431U1N6_9BACT</name>
<keyword evidence="5" id="KW-1185">Reference proteome</keyword>
<dbReference type="SUPFAM" id="SSF53067">
    <property type="entry name" value="Actin-like ATPase domain"/>
    <property type="match status" value="1"/>
</dbReference>
<evidence type="ECO:0000256" key="1">
    <source>
        <dbReference type="ARBA" id="ARBA00006129"/>
    </source>
</evidence>
<dbReference type="Gene3D" id="3.30.420.40">
    <property type="match status" value="2"/>
</dbReference>
<accession>A0A431U1N6</accession>
<feature type="domain" description="Carbamoyltransferase C-terminal" evidence="3">
    <location>
        <begin position="400"/>
        <end position="571"/>
    </location>
</feature>
<organism evidence="4 5">
    <name type="scientific">Hymenobacter gummosus</name>
    <dbReference type="NCBI Taxonomy" id="1776032"/>
    <lineage>
        <taxon>Bacteria</taxon>
        <taxon>Pseudomonadati</taxon>
        <taxon>Bacteroidota</taxon>
        <taxon>Cytophagia</taxon>
        <taxon>Cytophagales</taxon>
        <taxon>Hymenobacteraceae</taxon>
        <taxon>Hymenobacter</taxon>
    </lineage>
</organism>
<dbReference type="Pfam" id="PF02543">
    <property type="entry name" value="Carbam_trans_N"/>
    <property type="match status" value="1"/>
</dbReference>
<dbReference type="OrthoDB" id="9780777at2"/>
<dbReference type="AlphaFoldDB" id="A0A431U1N6"/>
<evidence type="ECO:0000259" key="2">
    <source>
        <dbReference type="Pfam" id="PF02543"/>
    </source>
</evidence>
<dbReference type="Pfam" id="PF16861">
    <property type="entry name" value="Carbam_trans_C"/>
    <property type="match status" value="1"/>
</dbReference>
<proteinExistence type="inferred from homology"/>
<evidence type="ECO:0000313" key="5">
    <source>
        <dbReference type="Proteomes" id="UP000282184"/>
    </source>
</evidence>
<dbReference type="PANTHER" id="PTHR34847:SF1">
    <property type="entry name" value="NODULATION PROTEIN U"/>
    <property type="match status" value="1"/>
</dbReference>
<sequence>MQRVVLGINCSGFHSSACLLGPDGQVRFAIAEERLSRVKQDKSFPRRAIEYCCAAAGLTPAEVTDVFIGWNPVGYLPQSGQTLADAFQNRGKLAQLSLQELAAVQGADARQLVQELLGADGRRTRLHYVDHHRAHMANALLPSGFAEADFFVADGFGETTTGLVGTATRAGDIRELAANRTPHSLGLFYAAFTDFLGFRPNGDEWKIMALAARGDWRVYYERLRPLITVEGLHYELDLRYFEFFLFFTPRYFSPKLEALLGPPLPAGAPPTQREYDIVAAVQRITEEVVFELLRNLRARTGQRRLVLGGGVLMNSVLNGKLWAQTGYEEIFIGATPDDTGISVGSALYGHHFVLHEPAAPLAASRHNFFGREYAEAEIEAELQRRKLRYERPQDLTAAAAALLHEGLVLGWFQGASELGQRALGHRSILADPTRPDMKQRVNASIKYREAFRPFAPAVPAEEQHRFFDLPAGETAYFMEKVYPLRPEAQRRLPAVTHDDGTGRLQTVVAADNPAFHALLRAFGQLSSVPVLLNTSFNLNGMPLVESPADALDCYLQSGLDALVLGPFLLRK</sequence>
<comment type="similarity">
    <text evidence="1">Belongs to the NodU/CmcH family.</text>
</comment>
<dbReference type="Gene3D" id="3.90.870.20">
    <property type="entry name" value="Carbamoyltransferase, C-terminal domain"/>
    <property type="match status" value="1"/>
</dbReference>
<dbReference type="InterPro" id="IPR043129">
    <property type="entry name" value="ATPase_NBD"/>
</dbReference>
<protein>
    <submittedName>
        <fullName evidence="4">Carbamoyltransferase</fullName>
    </submittedName>
</protein>
<reference evidence="4 5" key="1">
    <citation type="submission" date="2018-12" db="EMBL/GenBank/DDBJ databases">
        <title>Hymenobacter gummosus sp. nov., isolated from a spring.</title>
        <authorList>
            <person name="Nie L."/>
        </authorList>
    </citation>
    <scope>NUCLEOTIDE SEQUENCE [LARGE SCALE GENOMIC DNA]</scope>
    <source>
        <strain evidence="4 5">KCTC 52166</strain>
    </source>
</reference>
<dbReference type="InterPro" id="IPR051338">
    <property type="entry name" value="NodU/CmcH_Carbamoyltrnsfr"/>
</dbReference>
<dbReference type="InterPro" id="IPR038152">
    <property type="entry name" value="Carbam_trans_C_sf"/>
</dbReference>
<dbReference type="EMBL" id="RXOF01000007">
    <property type="protein sequence ID" value="RTQ49122.1"/>
    <property type="molecule type" value="Genomic_DNA"/>
</dbReference>
<evidence type="ECO:0000313" key="4">
    <source>
        <dbReference type="EMBL" id="RTQ49122.1"/>
    </source>
</evidence>
<dbReference type="RefSeq" id="WP_126693653.1">
    <property type="nucleotide sequence ID" value="NZ_RXOF01000007.1"/>
</dbReference>